<comment type="caution">
    <text evidence="1">The sequence shown here is derived from an EMBL/GenBank/DDBJ whole genome shotgun (WGS) entry which is preliminary data.</text>
</comment>
<sequence length="493" mass="56098">MAPASLKHLIEEPFGPYPDHVILNSSWTPRGKSFLPQLRRLRIRQNNESIGLDTCENLVAPTNPSNPIFCFGVLVIQNLAWLSDTGKILLARELNKRDENWAGARSSQNSGKVAPSGRLTLQAVYGQQPARGSKISVWINFEKENAALFMTAVNHPESLLLSSKDQHRIYEIVSMERPTYSLSSNFLDRYRLVALIKEIVVKDNIDERVAEVENLVKAYLSIHRERAWSHAIIFAKNEVPVKPCLRHISNAEVRELFAAHSDWLLAHYLLSPKCPIDVERWCKFIANVCIAKKARESEYEDKIWISDDDASPSSIAKTLAEFGGTAEEWEKRLRTAIARPPQANPSYSNPDKPVASKLSGPALTYDPDFSEASTPGCSDPEDDSAPPQVFHPILLYMARPPALRPGRFIWDCPVPKCEFSLNLLDLKETVRDEGAPETVVRDKQFENFQDEQLQTFLYQRVSDHYTVDHLGINVKPYEDKQKFKTEFMKIRWQ</sequence>
<proteinExistence type="predicted"/>
<protein>
    <submittedName>
        <fullName evidence="1">Uncharacterized protein</fullName>
    </submittedName>
</protein>
<dbReference type="Proteomes" id="UP000623467">
    <property type="component" value="Unassembled WGS sequence"/>
</dbReference>
<reference evidence="1" key="1">
    <citation type="submission" date="2020-05" db="EMBL/GenBank/DDBJ databases">
        <title>Mycena genomes resolve the evolution of fungal bioluminescence.</title>
        <authorList>
            <person name="Tsai I.J."/>
        </authorList>
    </citation>
    <scope>NUCLEOTIDE SEQUENCE</scope>
    <source>
        <strain evidence="1">160909Yilan</strain>
    </source>
</reference>
<accession>A0A8H6YPI1</accession>
<evidence type="ECO:0000313" key="2">
    <source>
        <dbReference type="Proteomes" id="UP000623467"/>
    </source>
</evidence>
<evidence type="ECO:0000313" key="1">
    <source>
        <dbReference type="EMBL" id="KAF7363803.1"/>
    </source>
</evidence>
<name>A0A8H6YPI1_9AGAR</name>
<dbReference type="OrthoDB" id="3226250at2759"/>
<dbReference type="AlphaFoldDB" id="A0A8H6YPI1"/>
<gene>
    <name evidence="1" type="ORF">MSAN_01038200</name>
</gene>
<organism evidence="1 2">
    <name type="scientific">Mycena sanguinolenta</name>
    <dbReference type="NCBI Taxonomy" id="230812"/>
    <lineage>
        <taxon>Eukaryota</taxon>
        <taxon>Fungi</taxon>
        <taxon>Dikarya</taxon>
        <taxon>Basidiomycota</taxon>
        <taxon>Agaricomycotina</taxon>
        <taxon>Agaricomycetes</taxon>
        <taxon>Agaricomycetidae</taxon>
        <taxon>Agaricales</taxon>
        <taxon>Marasmiineae</taxon>
        <taxon>Mycenaceae</taxon>
        <taxon>Mycena</taxon>
    </lineage>
</organism>
<dbReference type="EMBL" id="JACAZH010000007">
    <property type="protein sequence ID" value="KAF7363803.1"/>
    <property type="molecule type" value="Genomic_DNA"/>
</dbReference>
<keyword evidence="2" id="KW-1185">Reference proteome</keyword>